<dbReference type="InterPro" id="IPR051481">
    <property type="entry name" value="BTB-POZ/Galectin-3-binding"/>
</dbReference>
<feature type="compositionally biased region" description="Basic and acidic residues" evidence="1">
    <location>
        <begin position="181"/>
        <end position="192"/>
    </location>
</feature>
<feature type="region of interest" description="Disordered" evidence="1">
    <location>
        <begin position="399"/>
        <end position="449"/>
    </location>
</feature>
<evidence type="ECO:0000256" key="1">
    <source>
        <dbReference type="SAM" id="MobiDB-lite"/>
    </source>
</evidence>
<feature type="compositionally biased region" description="Basic and acidic residues" evidence="1">
    <location>
        <begin position="419"/>
        <end position="433"/>
    </location>
</feature>
<gene>
    <name evidence="3" type="ORF">FSP39_002800</name>
</gene>
<feature type="region of interest" description="Disordered" evidence="1">
    <location>
        <begin position="352"/>
        <end position="377"/>
    </location>
</feature>
<accession>A0AA88YLW9</accession>
<sequence length="449" mass="50242">MNYQKVYINQVSSTSTMDYLTQMWRNQLLCDAVIKTGDIVTKAHRVVLIAACPMLQNMENASLGSHLEVRMAADIKQDSVNAFLQYIYEGYMMLTEENCKDIEKMAKLLQVESLLNCCTDFYKNLSEKTGRQHGGPMINVKQGLNFQHLKFSNLQKTLSETALKRGGSSEEVTPGSKRQKFPSEAEKERVPSHDWNSVSQTDSSEQSNTINLVEENLEVIHTDPAARDEEGWPRWASGPGVSHSHTISVSSQRNVQSNTQVVTIPDDDSGGSVNTNKSVHSAVTNLNHRSLTSQSNIHVPSFSTHNSSLFVPQSVSYMSTHVSAANRDSPTCSRDSLNRSDYVPMTLEHQQIRQSQSVQPSSQIPYAAGSERQQRSERQQIYVAPLSELPRSENFKVEEHVSDRTTVNDDRSTQISEQKNSEYIDNSHIDSQKVSELLSGDTGQPSNIR</sequence>
<dbReference type="AlphaFoldDB" id="A0AA88YLW9"/>
<dbReference type="SUPFAM" id="SSF54695">
    <property type="entry name" value="POZ domain"/>
    <property type="match status" value="1"/>
</dbReference>
<dbReference type="InterPro" id="IPR011333">
    <property type="entry name" value="SKP1/BTB/POZ_sf"/>
</dbReference>
<dbReference type="PANTHER" id="PTHR24410">
    <property type="entry name" value="HL07962P-RELATED"/>
    <property type="match status" value="1"/>
</dbReference>
<reference evidence="3" key="1">
    <citation type="submission" date="2019-08" db="EMBL/GenBank/DDBJ databases">
        <title>The improved chromosome-level genome for the pearl oyster Pinctada fucata martensii using PacBio sequencing and Hi-C.</title>
        <authorList>
            <person name="Zheng Z."/>
        </authorList>
    </citation>
    <scope>NUCLEOTIDE SEQUENCE</scope>
    <source>
        <strain evidence="3">ZZ-2019</strain>
        <tissue evidence="3">Adductor muscle</tissue>
    </source>
</reference>
<feature type="compositionally biased region" description="Polar residues" evidence="1">
    <location>
        <begin position="194"/>
        <end position="208"/>
    </location>
</feature>
<dbReference type="Pfam" id="PF00651">
    <property type="entry name" value="BTB"/>
    <property type="match status" value="1"/>
</dbReference>
<name>A0AA88YLW9_PINIB</name>
<proteinExistence type="predicted"/>
<evidence type="ECO:0000259" key="2">
    <source>
        <dbReference type="PROSITE" id="PS50097"/>
    </source>
</evidence>
<dbReference type="PANTHER" id="PTHR24410:SF23">
    <property type="entry name" value="BTB DOMAIN-CONTAINING PROTEIN-RELATED"/>
    <property type="match status" value="1"/>
</dbReference>
<evidence type="ECO:0000313" key="4">
    <source>
        <dbReference type="Proteomes" id="UP001186944"/>
    </source>
</evidence>
<dbReference type="PROSITE" id="PS50097">
    <property type="entry name" value="BTB"/>
    <property type="match status" value="1"/>
</dbReference>
<keyword evidence="4" id="KW-1185">Reference proteome</keyword>
<feature type="compositionally biased region" description="Low complexity" evidence="1">
    <location>
        <begin position="352"/>
        <end position="365"/>
    </location>
</feature>
<dbReference type="SMART" id="SM00225">
    <property type="entry name" value="BTB"/>
    <property type="match status" value="1"/>
</dbReference>
<dbReference type="InterPro" id="IPR000210">
    <property type="entry name" value="BTB/POZ_dom"/>
</dbReference>
<dbReference type="EMBL" id="VSWD01000005">
    <property type="protein sequence ID" value="KAK3101334.1"/>
    <property type="molecule type" value="Genomic_DNA"/>
</dbReference>
<protein>
    <recommendedName>
        <fullName evidence="2">BTB domain-containing protein</fullName>
    </recommendedName>
</protein>
<feature type="domain" description="BTB" evidence="2">
    <location>
        <begin position="30"/>
        <end position="96"/>
    </location>
</feature>
<evidence type="ECO:0000313" key="3">
    <source>
        <dbReference type="EMBL" id="KAK3101334.1"/>
    </source>
</evidence>
<organism evidence="3 4">
    <name type="scientific">Pinctada imbricata</name>
    <name type="common">Atlantic pearl-oyster</name>
    <name type="synonym">Pinctada martensii</name>
    <dbReference type="NCBI Taxonomy" id="66713"/>
    <lineage>
        <taxon>Eukaryota</taxon>
        <taxon>Metazoa</taxon>
        <taxon>Spiralia</taxon>
        <taxon>Lophotrochozoa</taxon>
        <taxon>Mollusca</taxon>
        <taxon>Bivalvia</taxon>
        <taxon>Autobranchia</taxon>
        <taxon>Pteriomorphia</taxon>
        <taxon>Pterioida</taxon>
        <taxon>Pterioidea</taxon>
        <taxon>Pteriidae</taxon>
        <taxon>Pinctada</taxon>
    </lineage>
</organism>
<comment type="caution">
    <text evidence="3">The sequence shown here is derived from an EMBL/GenBank/DDBJ whole genome shotgun (WGS) entry which is preliminary data.</text>
</comment>
<feature type="region of interest" description="Disordered" evidence="1">
    <location>
        <begin position="162"/>
        <end position="208"/>
    </location>
</feature>
<dbReference type="Gene3D" id="3.30.710.10">
    <property type="entry name" value="Potassium Channel Kv1.1, Chain A"/>
    <property type="match status" value="1"/>
</dbReference>
<dbReference type="Proteomes" id="UP001186944">
    <property type="component" value="Unassembled WGS sequence"/>
</dbReference>
<feature type="compositionally biased region" description="Basic and acidic residues" evidence="1">
    <location>
        <begin position="399"/>
        <end position="412"/>
    </location>
</feature>